<reference evidence="2" key="1">
    <citation type="submission" date="2021-12" db="EMBL/GenBank/DDBJ databases">
        <title>Prjna785345.</title>
        <authorList>
            <person name="Rujirawat T."/>
            <person name="Krajaejun T."/>
        </authorList>
    </citation>
    <scope>NUCLEOTIDE SEQUENCE</scope>
    <source>
        <strain evidence="2">Pi057C3</strain>
    </source>
</reference>
<feature type="transmembrane region" description="Helical" evidence="1">
    <location>
        <begin position="233"/>
        <end position="257"/>
    </location>
</feature>
<keyword evidence="3" id="KW-1185">Reference proteome</keyword>
<dbReference type="EMBL" id="JAKCXM010000032">
    <property type="protein sequence ID" value="KAJ0406489.1"/>
    <property type="molecule type" value="Genomic_DNA"/>
</dbReference>
<evidence type="ECO:0000313" key="3">
    <source>
        <dbReference type="Proteomes" id="UP001209570"/>
    </source>
</evidence>
<feature type="transmembrane region" description="Helical" evidence="1">
    <location>
        <begin position="199"/>
        <end position="221"/>
    </location>
</feature>
<comment type="caution">
    <text evidence="2">The sequence shown here is derived from an EMBL/GenBank/DDBJ whole genome shotgun (WGS) entry which is preliminary data.</text>
</comment>
<feature type="transmembrane region" description="Helical" evidence="1">
    <location>
        <begin position="386"/>
        <end position="407"/>
    </location>
</feature>
<proteinExistence type="predicted"/>
<dbReference type="Proteomes" id="UP001209570">
    <property type="component" value="Unassembled WGS sequence"/>
</dbReference>
<keyword evidence="1" id="KW-0812">Transmembrane</keyword>
<dbReference type="PANTHER" id="PTHR13146">
    <property type="match status" value="1"/>
</dbReference>
<keyword evidence="1" id="KW-1133">Transmembrane helix</keyword>
<feature type="transmembrane region" description="Helical" evidence="1">
    <location>
        <begin position="269"/>
        <end position="291"/>
    </location>
</feature>
<organism evidence="2 3">
    <name type="scientific">Pythium insidiosum</name>
    <name type="common">Pythiosis disease agent</name>
    <dbReference type="NCBI Taxonomy" id="114742"/>
    <lineage>
        <taxon>Eukaryota</taxon>
        <taxon>Sar</taxon>
        <taxon>Stramenopiles</taxon>
        <taxon>Oomycota</taxon>
        <taxon>Peronosporomycetes</taxon>
        <taxon>Pythiales</taxon>
        <taxon>Pythiaceae</taxon>
        <taxon>Pythium</taxon>
    </lineage>
</organism>
<dbReference type="PANTHER" id="PTHR13146:SF6">
    <property type="entry name" value="THH1_TOM1_TOM3 DOMAIN-CONTAINING PROTEIN"/>
    <property type="match status" value="1"/>
</dbReference>
<dbReference type="AlphaFoldDB" id="A0AAD5Q9D2"/>
<name>A0AAD5Q9D2_PYTIN</name>
<keyword evidence="1" id="KW-0472">Membrane</keyword>
<evidence type="ECO:0000313" key="2">
    <source>
        <dbReference type="EMBL" id="KAJ0406489.1"/>
    </source>
</evidence>
<gene>
    <name evidence="2" type="ORF">P43SY_001420</name>
</gene>
<feature type="transmembrane region" description="Helical" evidence="1">
    <location>
        <begin position="63"/>
        <end position="82"/>
    </location>
</feature>
<feature type="transmembrane region" description="Helical" evidence="1">
    <location>
        <begin position="323"/>
        <end position="344"/>
    </location>
</feature>
<protein>
    <recommendedName>
        <fullName evidence="4">Drug/Metabolite Transporter (DMT) Superfamily</fullName>
    </recommendedName>
</protein>
<evidence type="ECO:0008006" key="4">
    <source>
        <dbReference type="Google" id="ProtNLM"/>
    </source>
</evidence>
<accession>A0AAD5Q9D2</accession>
<dbReference type="GO" id="GO:0016020">
    <property type="term" value="C:membrane"/>
    <property type="evidence" value="ECO:0007669"/>
    <property type="project" value="TreeGrafter"/>
</dbReference>
<sequence>MRTSSAADEARGRLSALALIVSGTFSTVFSKMQYNIRSHGTELCVDPSDPTQTTTLCPFDKPWFTSLLAKIAMALCLVYLYARKVAQHRAYLETPLLRTQKGGKRYLNTPEASAIRQKRVTARESTGLLATEAGGDAGDDHVPLKTMLAVAWPSFLDLAQTMLSSVGLLWVSSSVFQMARGSVIIFSAFLSVKYMNKRLYAYHVASIAIVGLSVVLVGWAGTSDDAGGAAGSASHNALLGLALIIVSQLLTAVQIVVEEHMMVELNVSPMLLVGLEGLWGLAFYVLLIPLLTLTPPSTTPLGKIWHEDFYDSIVKIANSPPQLVLSVLSILVIAVLNVTANYVTKHLSAVLRSITETLRTLGVWLVGLLVYYVFHWRGKESPGEAWTNSSWIELLGFVLMVYGTLAYKKVLQFPIPSLYAAETRDRTAASYRSPFMTGAHK</sequence>
<evidence type="ECO:0000256" key="1">
    <source>
        <dbReference type="SAM" id="Phobius"/>
    </source>
</evidence>
<feature type="transmembrane region" description="Helical" evidence="1">
    <location>
        <begin position="356"/>
        <end position="374"/>
    </location>
</feature>